<feature type="region of interest" description="Disordered" evidence="1">
    <location>
        <begin position="1114"/>
        <end position="1149"/>
    </location>
</feature>
<gene>
    <name evidence="3" type="ORF">NQ315_001785</name>
</gene>
<feature type="compositionally biased region" description="Acidic residues" evidence="1">
    <location>
        <begin position="353"/>
        <end position="362"/>
    </location>
</feature>
<feature type="compositionally biased region" description="Polar residues" evidence="1">
    <location>
        <begin position="1255"/>
        <end position="1269"/>
    </location>
</feature>
<comment type="caution">
    <text evidence="3">The sequence shown here is derived from an EMBL/GenBank/DDBJ whole genome shotgun (WGS) entry which is preliminary data.</text>
</comment>
<dbReference type="EMBL" id="JANEYG010000005">
    <property type="protein sequence ID" value="KAJ8923229.1"/>
    <property type="molecule type" value="Genomic_DNA"/>
</dbReference>
<organism evidence="3 4">
    <name type="scientific">Exocentrus adspersus</name>
    <dbReference type="NCBI Taxonomy" id="1586481"/>
    <lineage>
        <taxon>Eukaryota</taxon>
        <taxon>Metazoa</taxon>
        <taxon>Ecdysozoa</taxon>
        <taxon>Arthropoda</taxon>
        <taxon>Hexapoda</taxon>
        <taxon>Insecta</taxon>
        <taxon>Pterygota</taxon>
        <taxon>Neoptera</taxon>
        <taxon>Endopterygota</taxon>
        <taxon>Coleoptera</taxon>
        <taxon>Polyphaga</taxon>
        <taxon>Cucujiformia</taxon>
        <taxon>Chrysomeloidea</taxon>
        <taxon>Cerambycidae</taxon>
        <taxon>Lamiinae</taxon>
        <taxon>Acanthocinini</taxon>
        <taxon>Exocentrus</taxon>
    </lineage>
</organism>
<feature type="compositionally biased region" description="Basic residues" evidence="1">
    <location>
        <begin position="181"/>
        <end position="190"/>
    </location>
</feature>
<feature type="compositionally biased region" description="Polar residues" evidence="1">
    <location>
        <begin position="801"/>
        <end position="821"/>
    </location>
</feature>
<feature type="compositionally biased region" description="Low complexity" evidence="1">
    <location>
        <begin position="231"/>
        <end position="244"/>
    </location>
</feature>
<feature type="region of interest" description="Disordered" evidence="1">
    <location>
        <begin position="219"/>
        <end position="281"/>
    </location>
</feature>
<feature type="region of interest" description="Disordered" evidence="1">
    <location>
        <begin position="164"/>
        <end position="198"/>
    </location>
</feature>
<feature type="domain" description="Smoothelin" evidence="2">
    <location>
        <begin position="26"/>
        <end position="65"/>
    </location>
</feature>
<sequence>MVWQLMEFQEGGKPVTKTRAFQRPVTEGELETVWDEQTLRLLLEQSTDYEERRLIRARLRQVMAEQEACTDLVDKASQEQPGGQIEGESLLLPLLQGLLEAPESDQPIDSGVESGEDQRSGLIAEVQSALDKLSASLRSDATDITPERRCSLLQLVTKLQAGLSTTTPKLERRLSSGPGRFNRRRQRQNRHTVGVSSEELADARRLMEEISLRDITPSQSQTKVTVLQKQNSESSVNSNSSSFNKFGHKVPVKNATAKPFHSSSNSNISNTSSSVQTPTDPAESFDLIFNEESGEKKPVYAVSKTSSKGSVERDTKSSSLSKNASAEEISLKTVHKAVQQAAARKKGTSESAQESETEEDDTSTVTAPKEAVETPPPSPLLENPIYSQPDETDTRKAYEEKCRRFNTPSNKLRMKRANTVDIPNGLNVYEDDDSETEDEIQQRKNNYYALRGPIRVGDHTVKKTVMPVFEPKTESDQKFLAFISKNNQSTSPSGSLWSGNQTKTANWGNKFGNLKNAFEKASTGAPSNSARNFWKSADDAVTTGSTPYGPKISRRSARNLQQMFEEKQREAQEKLCSEEQGIVTGSLTLKTEPDRNYKFVPQPMPVNMFSHAPQSAFKPIPPKKVVQKPESLPITPEQDILKTEIKENKNDAPLYLYSPKPLYNSQTSSTTSSPIVTSKPWVTNAIDHGGRVLSMAAKKFEVPPQQESSFVKPRKLSKEINKAFVPQASPPEKMTAPYLVKSAEQKTSTVRKLSDQYDSIGNKPTEYSSQSTVRYPPPPQQEKKHYVPKYTVPEHMAQSYKPPQSTASSYQTNGYNQYNSNTQTRPQYTQQTSQSYETRNYQKPFVPQQNYETHYNSNAHKPQHYNTRYDQQPNTRAYQSSHIQDSEPVDYSVTDPQYTQKLAKQPPHQDFKPVNYSITYDKPLVDHEHSKQSPKPVNYSTQTHSPQKETPSSYTLQANVQQTHQIYQHVPGQEVEPEQEFVSTCQFTPQPNKKPQPKPQIQVHATAPDPTPKLDRQLSNESVCEYTAINSKVMTGPVSQQAVTVRQKSPMSRSEHDMEAAFNLRNSLQKVGRVDATTTSKSPSNSFSYKPSEPKAASPNNSFKYKQSEAVAPNNFNKYGSKQPKPLSPVRYNPEGQNSSISYPKYNPSDVPKPTVCPSSFKSAGQFPQRSPGSETKTFGVVKPMQQKQPAKPIYNNVTSRVRESLEINDKGQSVVTSKFNIPVINVKESSAPNTPTVGQGLSKSDSWYQICMANQTQNSKPSPSTSPTGRPVGRSKSSSTLAVPQKQFEAGMSREELVHKKRAMEAYFAGGTKSPEPPSNSVKIEAKMVKRSINRIKTTEKLSAFRQPTGLCRSRTLPDIICPDMLDESNPDKAFDDLFKSM</sequence>
<feature type="region of interest" description="Disordered" evidence="1">
    <location>
        <begin position="744"/>
        <end position="784"/>
    </location>
</feature>
<dbReference type="InterPro" id="IPR022189">
    <property type="entry name" value="SMTN"/>
</dbReference>
<feature type="compositionally biased region" description="Polar residues" evidence="1">
    <location>
        <begin position="219"/>
        <end position="230"/>
    </location>
</feature>
<feature type="region of interest" description="Disordered" evidence="1">
    <location>
        <begin position="298"/>
        <end position="398"/>
    </location>
</feature>
<keyword evidence="4" id="KW-1185">Reference proteome</keyword>
<reference evidence="3 4" key="1">
    <citation type="journal article" date="2023" name="Insect Mol. Biol.">
        <title>Genome sequencing provides insights into the evolution of gene families encoding plant cell wall-degrading enzymes in longhorned beetles.</title>
        <authorList>
            <person name="Shin N.R."/>
            <person name="Okamura Y."/>
            <person name="Kirsch R."/>
            <person name="Pauchet Y."/>
        </authorList>
    </citation>
    <scope>NUCLEOTIDE SEQUENCE [LARGE SCALE GENOMIC DNA]</scope>
    <source>
        <strain evidence="3">EAD_L_NR</strain>
    </source>
</reference>
<feature type="region of interest" description="Disordered" evidence="1">
    <location>
        <begin position="1255"/>
        <end position="1285"/>
    </location>
</feature>
<evidence type="ECO:0000313" key="3">
    <source>
        <dbReference type="EMBL" id="KAJ8923229.1"/>
    </source>
</evidence>
<name>A0AAV8W9G7_9CUCU</name>
<feature type="compositionally biased region" description="Low complexity" evidence="1">
    <location>
        <begin position="262"/>
        <end position="274"/>
    </location>
</feature>
<feature type="region of interest" description="Disordered" evidence="1">
    <location>
        <begin position="1074"/>
        <end position="1101"/>
    </location>
</feature>
<feature type="compositionally biased region" description="Low complexity" evidence="1">
    <location>
        <begin position="822"/>
        <end position="837"/>
    </location>
</feature>
<feature type="region of interest" description="Disordered" evidence="1">
    <location>
        <begin position="797"/>
        <end position="837"/>
    </location>
</feature>
<proteinExistence type="predicted"/>
<evidence type="ECO:0000313" key="4">
    <source>
        <dbReference type="Proteomes" id="UP001159042"/>
    </source>
</evidence>
<feature type="compositionally biased region" description="Polar residues" evidence="1">
    <location>
        <begin position="933"/>
        <end position="951"/>
    </location>
</feature>
<evidence type="ECO:0000259" key="2">
    <source>
        <dbReference type="Pfam" id="PF12510"/>
    </source>
</evidence>
<evidence type="ECO:0000256" key="1">
    <source>
        <dbReference type="SAM" id="MobiDB-lite"/>
    </source>
</evidence>
<feature type="region of interest" description="Disordered" evidence="1">
    <location>
        <begin position="926"/>
        <end position="951"/>
    </location>
</feature>
<dbReference type="Proteomes" id="UP001159042">
    <property type="component" value="Unassembled WGS sequence"/>
</dbReference>
<feature type="compositionally biased region" description="Polar residues" evidence="1">
    <location>
        <begin position="745"/>
        <end position="759"/>
    </location>
</feature>
<accession>A0AAV8W9G7</accession>
<feature type="region of interest" description="Disordered" evidence="1">
    <location>
        <begin position="987"/>
        <end position="1016"/>
    </location>
</feature>
<feature type="compositionally biased region" description="Polar residues" evidence="1">
    <location>
        <begin position="1076"/>
        <end position="1089"/>
    </location>
</feature>
<dbReference type="Pfam" id="PF12510">
    <property type="entry name" value="Smoothelin"/>
    <property type="match status" value="1"/>
</dbReference>
<protein>
    <recommendedName>
        <fullName evidence="2">Smoothelin domain-containing protein</fullName>
    </recommendedName>
</protein>